<evidence type="ECO:0000256" key="2">
    <source>
        <dbReference type="ARBA" id="ARBA00012438"/>
    </source>
</evidence>
<dbReference type="PANTHER" id="PTHR24421:SF10">
    <property type="entry name" value="NITRATE_NITRITE SENSOR PROTEIN NARQ"/>
    <property type="match status" value="1"/>
</dbReference>
<keyword evidence="4" id="KW-0418">Kinase</keyword>
<evidence type="ECO:0000256" key="4">
    <source>
        <dbReference type="ARBA" id="ARBA00022777"/>
    </source>
</evidence>
<evidence type="ECO:0000259" key="5">
    <source>
        <dbReference type="Pfam" id="PF02518"/>
    </source>
</evidence>
<dbReference type="GO" id="GO:0004673">
    <property type="term" value="F:protein histidine kinase activity"/>
    <property type="evidence" value="ECO:0007669"/>
    <property type="project" value="UniProtKB-EC"/>
</dbReference>
<comment type="caution">
    <text evidence="6">The sequence shown here is derived from an EMBL/GenBank/DDBJ whole genome shotgun (WGS) entry which is preliminary data.</text>
</comment>
<evidence type="ECO:0000256" key="3">
    <source>
        <dbReference type="ARBA" id="ARBA00022679"/>
    </source>
</evidence>
<proteinExistence type="predicted"/>
<evidence type="ECO:0000256" key="1">
    <source>
        <dbReference type="ARBA" id="ARBA00000085"/>
    </source>
</evidence>
<reference evidence="6" key="1">
    <citation type="submission" date="2019-08" db="EMBL/GenBank/DDBJ databases">
        <authorList>
            <person name="Kucharzyk K."/>
            <person name="Murdoch R.W."/>
            <person name="Higgins S."/>
            <person name="Loffler F."/>
        </authorList>
    </citation>
    <scope>NUCLEOTIDE SEQUENCE</scope>
</reference>
<dbReference type="Pfam" id="PF02518">
    <property type="entry name" value="HATPase_c"/>
    <property type="match status" value="1"/>
</dbReference>
<sequence length="124" mass="12508">MAEGQRAGQRIDLTLSVAGDEVPPRLSRQAYRIVQEGLTNARRHAPGAPVTVEVAGRVGGRLAVEITNPLTVPASGAAPGDPAGTGLGLVGVTERAALLGGSVHHGARDGAYVLTASLPWTASA</sequence>
<dbReference type="CDD" id="cd16917">
    <property type="entry name" value="HATPase_UhpB-NarQ-NarX-like"/>
    <property type="match status" value="1"/>
</dbReference>
<dbReference type="Gene3D" id="3.30.565.10">
    <property type="entry name" value="Histidine kinase-like ATPase, C-terminal domain"/>
    <property type="match status" value="1"/>
</dbReference>
<comment type="catalytic activity">
    <reaction evidence="1">
        <text>ATP + protein L-histidine = ADP + protein N-phospho-L-histidine.</text>
        <dbReference type="EC" id="2.7.13.3"/>
    </reaction>
</comment>
<name>A0A645BMR0_9ZZZZ</name>
<keyword evidence="3" id="KW-0808">Transferase</keyword>
<dbReference type="InterPro" id="IPR050482">
    <property type="entry name" value="Sensor_HK_TwoCompSys"/>
</dbReference>
<gene>
    <name evidence="6" type="ORF">SDC9_112735</name>
</gene>
<dbReference type="EC" id="2.7.13.3" evidence="2"/>
<dbReference type="SUPFAM" id="SSF55874">
    <property type="entry name" value="ATPase domain of HSP90 chaperone/DNA topoisomerase II/histidine kinase"/>
    <property type="match status" value="1"/>
</dbReference>
<protein>
    <recommendedName>
        <fullName evidence="2">histidine kinase</fullName>
        <ecNumber evidence="2">2.7.13.3</ecNumber>
    </recommendedName>
</protein>
<dbReference type="InterPro" id="IPR036890">
    <property type="entry name" value="HATPase_C_sf"/>
</dbReference>
<feature type="domain" description="Histidine kinase/HSP90-like ATPase" evidence="5">
    <location>
        <begin position="28"/>
        <end position="112"/>
    </location>
</feature>
<evidence type="ECO:0000313" key="6">
    <source>
        <dbReference type="EMBL" id="MPM65831.1"/>
    </source>
</evidence>
<accession>A0A645BMR0</accession>
<dbReference type="InterPro" id="IPR003594">
    <property type="entry name" value="HATPase_dom"/>
</dbReference>
<organism evidence="6">
    <name type="scientific">bioreactor metagenome</name>
    <dbReference type="NCBI Taxonomy" id="1076179"/>
    <lineage>
        <taxon>unclassified sequences</taxon>
        <taxon>metagenomes</taxon>
        <taxon>ecological metagenomes</taxon>
    </lineage>
</organism>
<dbReference type="PANTHER" id="PTHR24421">
    <property type="entry name" value="NITRATE/NITRITE SENSOR PROTEIN NARX-RELATED"/>
    <property type="match status" value="1"/>
</dbReference>
<dbReference type="GO" id="GO:0000160">
    <property type="term" value="P:phosphorelay signal transduction system"/>
    <property type="evidence" value="ECO:0007669"/>
    <property type="project" value="UniProtKB-KW"/>
</dbReference>
<dbReference type="EMBL" id="VSSQ01020742">
    <property type="protein sequence ID" value="MPM65831.1"/>
    <property type="molecule type" value="Genomic_DNA"/>
</dbReference>
<dbReference type="AlphaFoldDB" id="A0A645BMR0"/>